<proteinExistence type="predicted"/>
<reference evidence="1" key="1">
    <citation type="submission" date="2021-11" db="EMBL/GenBank/DDBJ databases">
        <title>Fusarium solani-melongenae Genome sequencing and assembly.</title>
        <authorList>
            <person name="Xie S."/>
            <person name="Huang L."/>
            <person name="Zhang X."/>
        </authorList>
    </citation>
    <scope>NUCLEOTIDE SEQUENCE</scope>
    <source>
        <strain evidence="1">CRI 24-3</strain>
    </source>
</reference>
<accession>A0ACD3YQD4</accession>
<evidence type="ECO:0000313" key="1">
    <source>
        <dbReference type="EMBL" id="UPK91204.1"/>
    </source>
</evidence>
<organism evidence="1 2">
    <name type="scientific">Fusarium solani subsp. cucurbitae</name>
    <name type="common">Neocosmosporum cucurbitae</name>
    <dbReference type="NCBI Taxonomy" id="2747967"/>
    <lineage>
        <taxon>Eukaryota</taxon>
        <taxon>Fungi</taxon>
        <taxon>Dikarya</taxon>
        <taxon>Ascomycota</taxon>
        <taxon>Pezizomycotina</taxon>
        <taxon>Sordariomycetes</taxon>
        <taxon>Hypocreomycetidae</taxon>
        <taxon>Hypocreales</taxon>
        <taxon>Nectriaceae</taxon>
        <taxon>Fusarium</taxon>
        <taxon>Fusarium solani species complex</taxon>
    </lineage>
</organism>
<name>A0ACD3YQD4_FUSSC</name>
<evidence type="ECO:0000313" key="2">
    <source>
        <dbReference type="Proteomes" id="UP000830768"/>
    </source>
</evidence>
<sequence length="754" mass="84525">MPDYHWSTSAGSNTICVVIPVQLLAENTSSVSPPLASTQNRAPKEQTASHTTAYIRCRATQRAYIDYRMGTSREDLEDVFGAFDSPSSSDGSTNHNTSPQTQGAVTIFHDLFIEPDPNFAEPSRWKNLTLHDLAQQARCRPDDAGRIRATARVRIPKCDQFNDFCGQYSCPYRKRNPRMFNVGDFRQCAVGPFNNLAEVRQHILEHHLFKDFTEQCRVCNLWFHGKEALRQHLRAQTCLHSLPAVVDVYDRGISDNTADNFRSRRARGVTDSWGRIWGRLFPVDRVVKSPEFFPPSIDEPKATHPTKVYSEDPSKCLPTGGGQSSSAQQGPSENPVHLAAKYNTEVPSMKSVLQQVGRARLRIEILTLVSQHQEQGRNDEESPSESTSETDCGESEEYDAQESHGSPEAAPTTSATDSANHSNTSASAIRQAIPLRGSRTREDDDDGDDGDRRQAKRIRKRVQNGKPPRGRFACPYQVHEPWRDCFKPSQRNPQGGCDSISRLKDHMTRKHMLSYRCQRCWKQFNARHRAQEHQQSGCVQNEFPRYEQFMSLEQEMEVERCGGMTAEDTWWALFQFLIPGMDQEDISQLKDRYFPYYVQVDMSLTIPSLTLSNVSFENVPTQPPTQASTVGDGPTQSLRVSPPDTVFGLDGTGLVSQSLSVPIYGTAVSQAPSISSREGSGLESTALSTLQQSYESDSTTPSDRINIMKTSREEVRAAGTLLEEVLAIENLEGEMYERLSRAAEILIGVTGRLR</sequence>
<dbReference type="Proteomes" id="UP000830768">
    <property type="component" value="Chromosome 2"/>
</dbReference>
<protein>
    <submittedName>
        <fullName evidence="1">Uncharacterized protein</fullName>
    </submittedName>
</protein>
<gene>
    <name evidence="1" type="ORF">LCI18_002139</name>
</gene>
<dbReference type="EMBL" id="CP090031">
    <property type="protein sequence ID" value="UPK91204.1"/>
    <property type="molecule type" value="Genomic_DNA"/>
</dbReference>
<keyword evidence="2" id="KW-1185">Reference proteome</keyword>